<gene>
    <name evidence="4" type="ORF">GN331_09750</name>
</gene>
<keyword evidence="5" id="KW-1185">Reference proteome</keyword>
<dbReference type="Gene3D" id="2.60.40.3140">
    <property type="match status" value="1"/>
</dbReference>
<feature type="domain" description="DUF3857" evidence="3">
    <location>
        <begin position="133"/>
        <end position="293"/>
    </location>
</feature>
<sequence>MVHRRAVRRRRHRVVRVHGGGGRRRRGAGGLSDGARLAQSRARHRRVRRAAGKRCRSARALGGHLVKLHRFLLALVLCCLALPVFANDYRFAPAPTWVKDAPLPDAGDAQPTREGTRYLLLDDQIDVRGPERVTYRRVATRLDNARALSDGGQLEIWYQPEYQRVEIHAIHVRRGGQVTDRRESARIEVLRREEDLDSAMYDGEHTLSITLPDLRVGDIVDYSYSVVGANPVFRGGYHGTFTARFGAALAYRRVRALYSPARPLHVRAPGDFTRQDGAIGDARFVEFAARRLPRTRTEPDTPSSFDPYGDIELSTAKTWSDVVQWAVPMYLPRLRDRALAADLVQRLRLHDADKRAAMLRAIAFVEGEIRYTALDMGKNSHEPNLPETVVARRFGDCKDKAVLLSALLHEAGIQAEPVLVDTEGRESLASRQPSAVAFDHVVVRAHLDNKPVWIDPTRDPETGALEDRSPLPYRLGLPLCATCDRLVDIPQPPPRAPLVDVGQRVDLATTDDGFRADFTIVTDYRNEKADGIRGTFADGEDELGERYVSYMRKYYDDLQATRTPTLHESGAGAARGRSSVT</sequence>
<dbReference type="EMBL" id="WOXT01000002">
    <property type="protein sequence ID" value="MUV14489.1"/>
    <property type="molecule type" value="Genomic_DNA"/>
</dbReference>
<evidence type="ECO:0000259" key="2">
    <source>
        <dbReference type="Pfam" id="PF01841"/>
    </source>
</evidence>
<proteinExistence type="predicted"/>
<dbReference type="InterPro" id="IPR024618">
    <property type="entry name" value="DUF3857"/>
</dbReference>
<comment type="caution">
    <text evidence="4">The sequence shown here is derived from an EMBL/GenBank/DDBJ whole genome shotgun (WGS) entry which is preliminary data.</text>
</comment>
<dbReference type="InterPro" id="IPR038765">
    <property type="entry name" value="Papain-like_cys_pep_sf"/>
</dbReference>
<dbReference type="Pfam" id="PF01841">
    <property type="entry name" value="Transglut_core"/>
    <property type="match status" value="1"/>
</dbReference>
<dbReference type="Gene3D" id="3.10.620.30">
    <property type="match status" value="1"/>
</dbReference>
<protein>
    <submittedName>
        <fullName evidence="4">DUF3857 domain-containing protein</fullName>
    </submittedName>
</protein>
<reference evidence="4 5" key="1">
    <citation type="submission" date="2019-12" db="EMBL/GenBank/DDBJ databases">
        <authorList>
            <person name="Xu J."/>
        </authorList>
    </citation>
    <scope>NUCLEOTIDE SEQUENCE [LARGE SCALE GENOMIC DNA]</scope>
    <source>
        <strain evidence="4 5">HX-5-24</strain>
    </source>
</reference>
<feature type="region of interest" description="Disordered" evidence="1">
    <location>
        <begin position="17"/>
        <end position="38"/>
    </location>
</feature>
<organism evidence="4 5">
    <name type="scientific">Noviluteimonas gilva</name>
    <dbReference type="NCBI Taxonomy" id="2682097"/>
    <lineage>
        <taxon>Bacteria</taxon>
        <taxon>Pseudomonadati</taxon>
        <taxon>Pseudomonadota</taxon>
        <taxon>Gammaproteobacteria</taxon>
        <taxon>Lysobacterales</taxon>
        <taxon>Lysobacteraceae</taxon>
        <taxon>Noviluteimonas</taxon>
    </lineage>
</organism>
<dbReference type="InterPro" id="IPR002931">
    <property type="entry name" value="Transglutaminase-like"/>
</dbReference>
<dbReference type="SUPFAM" id="SSF54001">
    <property type="entry name" value="Cysteine proteinases"/>
    <property type="match status" value="1"/>
</dbReference>
<feature type="compositionally biased region" description="Basic residues" evidence="1">
    <location>
        <begin position="17"/>
        <end position="27"/>
    </location>
</feature>
<dbReference type="Pfam" id="PF12969">
    <property type="entry name" value="DUF3857"/>
    <property type="match status" value="1"/>
</dbReference>
<dbReference type="Proteomes" id="UP000479692">
    <property type="component" value="Unassembled WGS sequence"/>
</dbReference>
<evidence type="ECO:0000259" key="3">
    <source>
        <dbReference type="Pfam" id="PF12969"/>
    </source>
</evidence>
<name>A0A7C9I5N3_9GAMM</name>
<evidence type="ECO:0000313" key="4">
    <source>
        <dbReference type="EMBL" id="MUV14489.1"/>
    </source>
</evidence>
<feature type="domain" description="Transglutaminase-like" evidence="2">
    <location>
        <begin position="343"/>
        <end position="431"/>
    </location>
</feature>
<evidence type="ECO:0000256" key="1">
    <source>
        <dbReference type="SAM" id="MobiDB-lite"/>
    </source>
</evidence>
<accession>A0A7C9I5N3</accession>
<dbReference type="AlphaFoldDB" id="A0A7C9I5N3"/>
<evidence type="ECO:0000313" key="5">
    <source>
        <dbReference type="Proteomes" id="UP000479692"/>
    </source>
</evidence>